<dbReference type="RefSeq" id="WP_345216458.1">
    <property type="nucleotide sequence ID" value="NZ_BAABGN010000011.1"/>
</dbReference>
<evidence type="ECO:0000259" key="2">
    <source>
        <dbReference type="Pfam" id="PF01636"/>
    </source>
</evidence>
<dbReference type="EMBL" id="BAABGN010000011">
    <property type="protein sequence ID" value="GAA4425664.1"/>
    <property type="molecule type" value="Genomic_DNA"/>
</dbReference>
<feature type="domain" description="Aminoglycoside phosphotransferase" evidence="2">
    <location>
        <begin position="58"/>
        <end position="263"/>
    </location>
</feature>
<organism evidence="3 4">
    <name type="scientific">Georgenia halophila</name>
    <dbReference type="NCBI Taxonomy" id="620889"/>
    <lineage>
        <taxon>Bacteria</taxon>
        <taxon>Bacillati</taxon>
        <taxon>Actinomycetota</taxon>
        <taxon>Actinomycetes</taxon>
        <taxon>Micrococcales</taxon>
        <taxon>Bogoriellaceae</taxon>
        <taxon>Georgenia</taxon>
    </lineage>
</organism>
<dbReference type="PANTHER" id="PTHR21064:SF6">
    <property type="entry name" value="AMINOGLYCOSIDE PHOSPHOTRANSFERASE DOMAIN-CONTAINING PROTEIN"/>
    <property type="match status" value="1"/>
</dbReference>
<protein>
    <recommendedName>
        <fullName evidence="2">Aminoglycoside phosphotransferase domain-containing protein</fullName>
    </recommendedName>
</protein>
<comment type="similarity">
    <text evidence="1">Belongs to the pseudomonas-type ThrB family.</text>
</comment>
<accession>A0ABP8LC02</accession>
<sequence length="315" mass="35098">MITAPTPEMLWERSDPDAELRRRFGFDDADAAADWAADLLAGEYGIEVRAVDKMVISAQNLMVWVTTPDGRLMIKVCRLAAAHDWLASRAAMVGWLADRGQPVARPLVSVGGDRQLLRDGRSVGTQPVLPGTLLAATEHDQVCAAGRTLAALHTELAAWPDAAWLENVGPVAGRRGELWALPEEGANAVPRDLRDRLDRRIVELPEPTDRQPVHTDFRGANLLWNGTEISGVLDFEEARLDLPVIDLANTVCLLGTWYHDWQPISSEAQRLLIDSYTDRRPLTDVEHAWLPPLIAWEMLGLGWYAEADRWLRDAR</sequence>
<evidence type="ECO:0000313" key="4">
    <source>
        <dbReference type="Proteomes" id="UP001500622"/>
    </source>
</evidence>
<reference evidence="4" key="1">
    <citation type="journal article" date="2019" name="Int. J. Syst. Evol. Microbiol.">
        <title>The Global Catalogue of Microorganisms (GCM) 10K type strain sequencing project: providing services to taxonomists for standard genome sequencing and annotation.</title>
        <authorList>
            <consortium name="The Broad Institute Genomics Platform"/>
            <consortium name="The Broad Institute Genome Sequencing Center for Infectious Disease"/>
            <person name="Wu L."/>
            <person name="Ma J."/>
        </authorList>
    </citation>
    <scope>NUCLEOTIDE SEQUENCE [LARGE SCALE GENOMIC DNA]</scope>
    <source>
        <strain evidence="4">JCM 17810</strain>
    </source>
</reference>
<dbReference type="Proteomes" id="UP001500622">
    <property type="component" value="Unassembled WGS sequence"/>
</dbReference>
<dbReference type="InterPro" id="IPR002575">
    <property type="entry name" value="Aminoglycoside_PTrfase"/>
</dbReference>
<dbReference type="InterPro" id="IPR011009">
    <property type="entry name" value="Kinase-like_dom_sf"/>
</dbReference>
<keyword evidence="4" id="KW-1185">Reference proteome</keyword>
<evidence type="ECO:0000313" key="3">
    <source>
        <dbReference type="EMBL" id="GAA4425664.1"/>
    </source>
</evidence>
<dbReference type="SUPFAM" id="SSF56112">
    <property type="entry name" value="Protein kinase-like (PK-like)"/>
    <property type="match status" value="1"/>
</dbReference>
<dbReference type="InterPro" id="IPR050249">
    <property type="entry name" value="Pseudomonas-type_ThrB"/>
</dbReference>
<dbReference type="PANTHER" id="PTHR21064">
    <property type="entry name" value="AMINOGLYCOSIDE PHOSPHOTRANSFERASE DOMAIN-CONTAINING PROTEIN-RELATED"/>
    <property type="match status" value="1"/>
</dbReference>
<comment type="caution">
    <text evidence="3">The sequence shown here is derived from an EMBL/GenBank/DDBJ whole genome shotgun (WGS) entry which is preliminary data.</text>
</comment>
<dbReference type="Pfam" id="PF01636">
    <property type="entry name" value="APH"/>
    <property type="match status" value="1"/>
</dbReference>
<evidence type="ECO:0000256" key="1">
    <source>
        <dbReference type="ARBA" id="ARBA00038240"/>
    </source>
</evidence>
<name>A0ABP8LC02_9MICO</name>
<proteinExistence type="inferred from homology"/>
<gene>
    <name evidence="3" type="ORF">GCM10023169_23530</name>
</gene>
<dbReference type="Gene3D" id="3.90.1200.10">
    <property type="match status" value="1"/>
</dbReference>